<dbReference type="EMBL" id="BCWF01000003">
    <property type="protein sequence ID" value="GAT18967.1"/>
    <property type="molecule type" value="Genomic_DNA"/>
</dbReference>
<proteinExistence type="predicted"/>
<protein>
    <submittedName>
        <fullName evidence="2">Uncharacterized protein</fullName>
    </submittedName>
</protein>
<name>A0A146EY50_ASPKA</name>
<sequence length="123" mass="13630">MVIGSYRRDTCVWEDLASERLEVLLRVAGGDHHPKMSPGDSGSNSSGLWRGPGLRSSRSWHQRSLRSEQVAQELVLLHKARLPGPYPLGRDVFGGIVAYTGGFSQTYAHAIRHLFQQSSAIFL</sequence>
<feature type="region of interest" description="Disordered" evidence="1">
    <location>
        <begin position="32"/>
        <end position="56"/>
    </location>
</feature>
<accession>A0A146EY50</accession>
<dbReference type="AlphaFoldDB" id="A0A146EY50"/>
<evidence type="ECO:0000313" key="2">
    <source>
        <dbReference type="EMBL" id="GAT18967.1"/>
    </source>
</evidence>
<evidence type="ECO:0000256" key="1">
    <source>
        <dbReference type="SAM" id="MobiDB-lite"/>
    </source>
</evidence>
<comment type="caution">
    <text evidence="2">The sequence shown here is derived from an EMBL/GenBank/DDBJ whole genome shotgun (WGS) entry which is preliminary data.</text>
</comment>
<reference evidence="2 3" key="1">
    <citation type="journal article" date="2016" name="DNA Res.">
        <title>Genome sequence of Aspergillus luchuensis NBRC 4314.</title>
        <authorList>
            <person name="Yamada O."/>
            <person name="Machida M."/>
            <person name="Hosoyama A."/>
            <person name="Goto M."/>
            <person name="Takahashi T."/>
            <person name="Futagami T."/>
            <person name="Yamagata Y."/>
            <person name="Takeuchi M."/>
            <person name="Kobayashi T."/>
            <person name="Koike H."/>
            <person name="Abe K."/>
            <person name="Asai K."/>
            <person name="Arita M."/>
            <person name="Fujita N."/>
            <person name="Fukuda K."/>
            <person name="Higa K."/>
            <person name="Horikawa H."/>
            <person name="Ishikawa T."/>
            <person name="Jinno K."/>
            <person name="Kato Y."/>
            <person name="Kirimura K."/>
            <person name="Mizutani O."/>
            <person name="Nakasone K."/>
            <person name="Sano M."/>
            <person name="Shiraishi Y."/>
            <person name="Tsukahara M."/>
            <person name="Gomi K."/>
        </authorList>
    </citation>
    <scope>NUCLEOTIDE SEQUENCE [LARGE SCALE GENOMIC DNA]</scope>
    <source>
        <strain evidence="2 3">RIB 2604</strain>
    </source>
</reference>
<organism evidence="2 3">
    <name type="scientific">Aspergillus kawachii</name>
    <name type="common">White koji mold</name>
    <name type="synonym">Aspergillus awamori var. kawachi</name>
    <dbReference type="NCBI Taxonomy" id="1069201"/>
    <lineage>
        <taxon>Eukaryota</taxon>
        <taxon>Fungi</taxon>
        <taxon>Dikarya</taxon>
        <taxon>Ascomycota</taxon>
        <taxon>Pezizomycotina</taxon>
        <taxon>Eurotiomycetes</taxon>
        <taxon>Eurotiomycetidae</taxon>
        <taxon>Eurotiales</taxon>
        <taxon>Aspergillaceae</taxon>
        <taxon>Aspergillus</taxon>
        <taxon>Aspergillus subgen. Circumdati</taxon>
    </lineage>
</organism>
<gene>
    <name evidence="2" type="ORF">RIB2604_00300640</name>
</gene>
<reference evidence="3" key="2">
    <citation type="submission" date="2016-02" db="EMBL/GenBank/DDBJ databases">
        <title>Genome sequencing of Aspergillus luchuensis NBRC 4314.</title>
        <authorList>
            <person name="Yamada O."/>
        </authorList>
    </citation>
    <scope>NUCLEOTIDE SEQUENCE [LARGE SCALE GENOMIC DNA]</scope>
    <source>
        <strain evidence="3">RIB 2604</strain>
    </source>
</reference>
<dbReference type="Proteomes" id="UP000075230">
    <property type="component" value="Unassembled WGS sequence"/>
</dbReference>
<evidence type="ECO:0000313" key="3">
    <source>
        <dbReference type="Proteomes" id="UP000075230"/>
    </source>
</evidence>